<feature type="coiled-coil region" evidence="1">
    <location>
        <begin position="171"/>
        <end position="198"/>
    </location>
</feature>
<dbReference type="EMBL" id="JAULSR010000010">
    <property type="protein sequence ID" value="KAK0610614.1"/>
    <property type="molecule type" value="Genomic_DNA"/>
</dbReference>
<evidence type="ECO:0000256" key="1">
    <source>
        <dbReference type="SAM" id="Coils"/>
    </source>
</evidence>
<dbReference type="Proteomes" id="UP001174934">
    <property type="component" value="Unassembled WGS sequence"/>
</dbReference>
<proteinExistence type="predicted"/>
<sequence>MVAIAQALDTMKDELEALGVQLRTGMESSSGAVSDIFVAIDAFTDSATCLKHLDGRLPPNSYSSSAMKASAMAEATNLVFAKSHELRGISGIYSVLFLQWIPSHRDEIPREIMHEMSHDLANEARRGHESFRIDGSGVMSRKSPARSSLCVFNALQFNFNMCFLEKRIDALRSSTADAQKANDEAARANEEASKANARRDRHWDDLVVHMQDMTLERENSPATQDMMSIFTTAVLRIPTSRGSREPSSNQYSRDSGSSRDAPIGSVSDSVASTSSIPVAASGAGPGLFGSRPNPFAAPIASSGTGPGLFGSHPNPLPAPIDSVSRHNPFSAPIVSADAMPGLFRPRANPFSAPIVSTRINAPASIDSTATTGPPTQTDIMVQAGVSIQTKIVSQNDASVQTEAEATGLHNGGRRDLIPNGLFAWTELFIRIFRGVDM</sequence>
<evidence type="ECO:0000313" key="4">
    <source>
        <dbReference type="Proteomes" id="UP001174934"/>
    </source>
</evidence>
<gene>
    <name evidence="3" type="ORF">B0T17DRAFT_119462</name>
</gene>
<organism evidence="3 4">
    <name type="scientific">Bombardia bombarda</name>
    <dbReference type="NCBI Taxonomy" id="252184"/>
    <lineage>
        <taxon>Eukaryota</taxon>
        <taxon>Fungi</taxon>
        <taxon>Dikarya</taxon>
        <taxon>Ascomycota</taxon>
        <taxon>Pezizomycotina</taxon>
        <taxon>Sordariomycetes</taxon>
        <taxon>Sordariomycetidae</taxon>
        <taxon>Sordariales</taxon>
        <taxon>Lasiosphaeriaceae</taxon>
        <taxon>Bombardia</taxon>
    </lineage>
</organism>
<dbReference type="AlphaFoldDB" id="A0AA39W440"/>
<accession>A0AA39W440</accession>
<name>A0AA39W440_9PEZI</name>
<keyword evidence="4" id="KW-1185">Reference proteome</keyword>
<feature type="compositionally biased region" description="Polar residues" evidence="2">
    <location>
        <begin position="245"/>
        <end position="255"/>
    </location>
</feature>
<evidence type="ECO:0000256" key="2">
    <source>
        <dbReference type="SAM" id="MobiDB-lite"/>
    </source>
</evidence>
<comment type="caution">
    <text evidence="3">The sequence shown here is derived from an EMBL/GenBank/DDBJ whole genome shotgun (WGS) entry which is preliminary data.</text>
</comment>
<protein>
    <submittedName>
        <fullName evidence="3">Uncharacterized protein</fullName>
    </submittedName>
</protein>
<feature type="region of interest" description="Disordered" evidence="2">
    <location>
        <begin position="237"/>
        <end position="269"/>
    </location>
</feature>
<keyword evidence="1" id="KW-0175">Coiled coil</keyword>
<evidence type="ECO:0000313" key="3">
    <source>
        <dbReference type="EMBL" id="KAK0610614.1"/>
    </source>
</evidence>
<reference evidence="3" key="1">
    <citation type="submission" date="2023-06" db="EMBL/GenBank/DDBJ databases">
        <title>Genome-scale phylogeny and comparative genomics of the fungal order Sordariales.</title>
        <authorList>
            <consortium name="Lawrence Berkeley National Laboratory"/>
            <person name="Hensen N."/>
            <person name="Bonometti L."/>
            <person name="Westerberg I."/>
            <person name="Brannstrom I.O."/>
            <person name="Guillou S."/>
            <person name="Cros-Aarteil S."/>
            <person name="Calhoun S."/>
            <person name="Haridas S."/>
            <person name="Kuo A."/>
            <person name="Mondo S."/>
            <person name="Pangilinan J."/>
            <person name="Riley R."/>
            <person name="LaButti K."/>
            <person name="Andreopoulos B."/>
            <person name="Lipzen A."/>
            <person name="Chen C."/>
            <person name="Yanf M."/>
            <person name="Daum C."/>
            <person name="Ng V."/>
            <person name="Clum A."/>
            <person name="Steindorff A."/>
            <person name="Ohm R."/>
            <person name="Martin F."/>
            <person name="Silar P."/>
            <person name="Natvig D."/>
            <person name="Lalanne C."/>
            <person name="Gautier V."/>
            <person name="Ament-velasquez S.L."/>
            <person name="Kruys A."/>
            <person name="Hutchinson M.I."/>
            <person name="Powell A.J."/>
            <person name="Barry K."/>
            <person name="Miller A.N."/>
            <person name="Grigoriev I.V."/>
            <person name="Debuchy R."/>
            <person name="Gladieux P."/>
            <person name="Thoren M.H."/>
            <person name="Johannesson H."/>
        </authorList>
    </citation>
    <scope>NUCLEOTIDE SEQUENCE</scope>
    <source>
        <strain evidence="3">SMH3391-2</strain>
    </source>
</reference>